<comment type="caution">
    <text evidence="1">The sequence shown here is derived from an EMBL/GenBank/DDBJ whole genome shotgun (WGS) entry which is preliminary data.</text>
</comment>
<gene>
    <name evidence="1" type="ORF">M9H77_01843</name>
</gene>
<accession>A0ACC0C6S7</accession>
<protein>
    <submittedName>
        <fullName evidence="1">Uncharacterized protein</fullName>
    </submittedName>
</protein>
<name>A0ACC0C6S7_CATRO</name>
<evidence type="ECO:0000313" key="1">
    <source>
        <dbReference type="EMBL" id="KAI5680616.1"/>
    </source>
</evidence>
<reference evidence="2" key="1">
    <citation type="journal article" date="2023" name="Nat. Plants">
        <title>Single-cell RNA sequencing provides a high-resolution roadmap for understanding the multicellular compartmentation of specialized metabolism.</title>
        <authorList>
            <person name="Sun S."/>
            <person name="Shen X."/>
            <person name="Li Y."/>
            <person name="Li Y."/>
            <person name="Wang S."/>
            <person name="Li R."/>
            <person name="Zhang H."/>
            <person name="Shen G."/>
            <person name="Guo B."/>
            <person name="Wei J."/>
            <person name="Xu J."/>
            <person name="St-Pierre B."/>
            <person name="Chen S."/>
            <person name="Sun C."/>
        </authorList>
    </citation>
    <scope>NUCLEOTIDE SEQUENCE [LARGE SCALE GENOMIC DNA]</scope>
</reference>
<dbReference type="Proteomes" id="UP001060085">
    <property type="component" value="Linkage Group LG01"/>
</dbReference>
<keyword evidence="2" id="KW-1185">Reference proteome</keyword>
<sequence>MLAQFGFNKVDDQDASQGVQHDKKLESADIDANKKDSNAPGESKSAKKKKKKDKSSKESKEQQDQPNGNEIVNESEENIGADDADGATVDVKEKIKKVASMKKKKSSKEMDAAARAAASEAAARNAKLAAAKKKEKNHYNQQPQRTNNSMRICLRIWDGFGAIQFVIAWAAIAKNGSMVINSESFWDREIFRPRNSHKEYTSVYDDSTRTIFEKSNPLGNTID</sequence>
<dbReference type="EMBL" id="CM044701">
    <property type="protein sequence ID" value="KAI5680616.1"/>
    <property type="molecule type" value="Genomic_DNA"/>
</dbReference>
<evidence type="ECO:0000313" key="2">
    <source>
        <dbReference type="Proteomes" id="UP001060085"/>
    </source>
</evidence>
<proteinExistence type="predicted"/>
<organism evidence="1 2">
    <name type="scientific">Catharanthus roseus</name>
    <name type="common">Madagascar periwinkle</name>
    <name type="synonym">Vinca rosea</name>
    <dbReference type="NCBI Taxonomy" id="4058"/>
    <lineage>
        <taxon>Eukaryota</taxon>
        <taxon>Viridiplantae</taxon>
        <taxon>Streptophyta</taxon>
        <taxon>Embryophyta</taxon>
        <taxon>Tracheophyta</taxon>
        <taxon>Spermatophyta</taxon>
        <taxon>Magnoliopsida</taxon>
        <taxon>eudicotyledons</taxon>
        <taxon>Gunneridae</taxon>
        <taxon>Pentapetalae</taxon>
        <taxon>asterids</taxon>
        <taxon>lamiids</taxon>
        <taxon>Gentianales</taxon>
        <taxon>Apocynaceae</taxon>
        <taxon>Rauvolfioideae</taxon>
        <taxon>Vinceae</taxon>
        <taxon>Catharanthinae</taxon>
        <taxon>Catharanthus</taxon>
    </lineage>
</organism>